<sequence length="49" mass="5629">MPAAKGSQWKEERRCQISCYTAFCELVHLFTCNLLGLKNMGYVCSTWPL</sequence>
<accession>A0A0E9RUU4</accession>
<protein>
    <submittedName>
        <fullName evidence="1">Uncharacterized protein</fullName>
    </submittedName>
</protein>
<dbReference type="EMBL" id="GBXM01075990">
    <property type="protein sequence ID" value="JAH32587.1"/>
    <property type="molecule type" value="Transcribed_RNA"/>
</dbReference>
<proteinExistence type="predicted"/>
<name>A0A0E9RUU4_ANGAN</name>
<reference evidence="1" key="1">
    <citation type="submission" date="2014-11" db="EMBL/GenBank/DDBJ databases">
        <authorList>
            <person name="Amaro Gonzalez C."/>
        </authorList>
    </citation>
    <scope>NUCLEOTIDE SEQUENCE</scope>
</reference>
<dbReference type="AlphaFoldDB" id="A0A0E9RUU4"/>
<evidence type="ECO:0000313" key="1">
    <source>
        <dbReference type="EMBL" id="JAH32587.1"/>
    </source>
</evidence>
<organism evidence="1">
    <name type="scientific">Anguilla anguilla</name>
    <name type="common">European freshwater eel</name>
    <name type="synonym">Muraena anguilla</name>
    <dbReference type="NCBI Taxonomy" id="7936"/>
    <lineage>
        <taxon>Eukaryota</taxon>
        <taxon>Metazoa</taxon>
        <taxon>Chordata</taxon>
        <taxon>Craniata</taxon>
        <taxon>Vertebrata</taxon>
        <taxon>Euteleostomi</taxon>
        <taxon>Actinopterygii</taxon>
        <taxon>Neopterygii</taxon>
        <taxon>Teleostei</taxon>
        <taxon>Anguilliformes</taxon>
        <taxon>Anguillidae</taxon>
        <taxon>Anguilla</taxon>
    </lineage>
</organism>
<reference evidence="1" key="2">
    <citation type="journal article" date="2015" name="Fish Shellfish Immunol.">
        <title>Early steps in the European eel (Anguilla anguilla)-Vibrio vulnificus interaction in the gills: Role of the RtxA13 toxin.</title>
        <authorList>
            <person name="Callol A."/>
            <person name="Pajuelo D."/>
            <person name="Ebbesson L."/>
            <person name="Teles M."/>
            <person name="MacKenzie S."/>
            <person name="Amaro C."/>
        </authorList>
    </citation>
    <scope>NUCLEOTIDE SEQUENCE</scope>
</reference>